<dbReference type="Gramene" id="KCW51003">
    <property type="protein sequence ID" value="KCW51003"/>
    <property type="gene ID" value="EUGRSUZ_J00630"/>
</dbReference>
<sequence length="107" mass="12246">MSCSRRPNLRVLAQDKIRKFLILYGPHVMRFGSSEHGSSRIASHLPMWGRKRGIKSVDAFVKERADEPADFEELRGVPQRGQERCGACTGRSRGRARAPDRCERHDR</sequence>
<dbReference type="InParanoid" id="A0A059AB12"/>
<feature type="compositionally biased region" description="Basic and acidic residues" evidence="1">
    <location>
        <begin position="97"/>
        <end position="107"/>
    </location>
</feature>
<dbReference type="EMBL" id="KK198762">
    <property type="protein sequence ID" value="KCW51003.1"/>
    <property type="molecule type" value="Genomic_DNA"/>
</dbReference>
<reference evidence="2" key="1">
    <citation type="submission" date="2013-07" db="EMBL/GenBank/DDBJ databases">
        <title>The genome of Eucalyptus grandis.</title>
        <authorList>
            <person name="Schmutz J."/>
            <person name="Hayes R."/>
            <person name="Myburg A."/>
            <person name="Tuskan G."/>
            <person name="Grattapaglia D."/>
            <person name="Rokhsar D.S."/>
        </authorList>
    </citation>
    <scope>NUCLEOTIDE SEQUENCE</scope>
    <source>
        <tissue evidence="2">Leaf extractions</tissue>
    </source>
</reference>
<dbReference type="AlphaFoldDB" id="A0A059AB12"/>
<organism evidence="2">
    <name type="scientific">Eucalyptus grandis</name>
    <name type="common">Flooded gum</name>
    <dbReference type="NCBI Taxonomy" id="71139"/>
    <lineage>
        <taxon>Eukaryota</taxon>
        <taxon>Viridiplantae</taxon>
        <taxon>Streptophyta</taxon>
        <taxon>Embryophyta</taxon>
        <taxon>Tracheophyta</taxon>
        <taxon>Spermatophyta</taxon>
        <taxon>Magnoliopsida</taxon>
        <taxon>eudicotyledons</taxon>
        <taxon>Gunneridae</taxon>
        <taxon>Pentapetalae</taxon>
        <taxon>rosids</taxon>
        <taxon>malvids</taxon>
        <taxon>Myrtales</taxon>
        <taxon>Myrtaceae</taxon>
        <taxon>Myrtoideae</taxon>
        <taxon>Eucalypteae</taxon>
        <taxon>Eucalyptus</taxon>
    </lineage>
</organism>
<feature type="region of interest" description="Disordered" evidence="1">
    <location>
        <begin position="73"/>
        <end position="107"/>
    </location>
</feature>
<name>A0A059AB12_EUCGR</name>
<proteinExistence type="predicted"/>
<protein>
    <submittedName>
        <fullName evidence="2">Uncharacterized protein</fullName>
    </submittedName>
</protein>
<evidence type="ECO:0000313" key="2">
    <source>
        <dbReference type="EMBL" id="KCW51003.1"/>
    </source>
</evidence>
<evidence type="ECO:0000256" key="1">
    <source>
        <dbReference type="SAM" id="MobiDB-lite"/>
    </source>
</evidence>
<gene>
    <name evidence="2" type="ORF">EUGRSUZ_J00630</name>
</gene>
<accession>A0A059AB12</accession>